<keyword evidence="1" id="KW-0732">Signal</keyword>
<evidence type="ECO:0000256" key="1">
    <source>
        <dbReference type="SAM" id="SignalP"/>
    </source>
</evidence>
<feature type="signal peptide" evidence="1">
    <location>
        <begin position="1"/>
        <end position="25"/>
    </location>
</feature>
<dbReference type="AlphaFoldDB" id="A0A9D1HER7"/>
<feature type="chain" id="PRO_5038516998" evidence="1">
    <location>
        <begin position="26"/>
        <end position="299"/>
    </location>
</feature>
<reference evidence="2" key="2">
    <citation type="journal article" date="2021" name="PeerJ">
        <title>Extensive microbial diversity within the chicken gut microbiome revealed by metagenomics and culture.</title>
        <authorList>
            <person name="Gilroy R."/>
            <person name="Ravi A."/>
            <person name="Getino M."/>
            <person name="Pursley I."/>
            <person name="Horton D.L."/>
            <person name="Alikhan N.F."/>
            <person name="Baker D."/>
            <person name="Gharbi K."/>
            <person name="Hall N."/>
            <person name="Watson M."/>
            <person name="Adriaenssens E.M."/>
            <person name="Foster-Nyarko E."/>
            <person name="Jarju S."/>
            <person name="Secka A."/>
            <person name="Antonio M."/>
            <person name="Oren A."/>
            <person name="Chaudhuri R.R."/>
            <person name="La Ragione R."/>
            <person name="Hildebrand F."/>
            <person name="Pallen M.J."/>
        </authorList>
    </citation>
    <scope>NUCLEOTIDE SEQUENCE</scope>
    <source>
        <strain evidence="2">CHK176-22527</strain>
    </source>
</reference>
<evidence type="ECO:0000313" key="2">
    <source>
        <dbReference type="EMBL" id="HIT99582.1"/>
    </source>
</evidence>
<proteinExistence type="predicted"/>
<protein>
    <submittedName>
        <fullName evidence="2">Uncharacterized protein</fullName>
    </submittedName>
</protein>
<comment type="caution">
    <text evidence="2">The sequence shown here is derived from an EMBL/GenBank/DDBJ whole genome shotgun (WGS) entry which is preliminary data.</text>
</comment>
<dbReference type="EMBL" id="DVLX01000059">
    <property type="protein sequence ID" value="HIT99582.1"/>
    <property type="molecule type" value="Genomic_DNA"/>
</dbReference>
<dbReference type="Proteomes" id="UP000824159">
    <property type="component" value="Unassembled WGS sequence"/>
</dbReference>
<reference evidence="2" key="1">
    <citation type="submission" date="2020-10" db="EMBL/GenBank/DDBJ databases">
        <authorList>
            <person name="Gilroy R."/>
        </authorList>
    </citation>
    <scope>NUCLEOTIDE SEQUENCE</scope>
    <source>
        <strain evidence="2">CHK176-22527</strain>
    </source>
</reference>
<gene>
    <name evidence="2" type="ORF">IAD12_04935</name>
</gene>
<organism evidence="2 3">
    <name type="scientific">Candidatus Allocopromorpha excrementavium</name>
    <dbReference type="NCBI Taxonomy" id="2840741"/>
    <lineage>
        <taxon>Bacteria</taxon>
        <taxon>Bacillati</taxon>
        <taxon>Bacillota</taxon>
        <taxon>Clostridia</taxon>
        <taxon>Eubacteriales</taxon>
        <taxon>Eubacteriaceae</taxon>
        <taxon>Eubacteriaceae incertae sedis</taxon>
        <taxon>Candidatus Allocopromorpha</taxon>
    </lineage>
</organism>
<evidence type="ECO:0000313" key="3">
    <source>
        <dbReference type="Proteomes" id="UP000824159"/>
    </source>
</evidence>
<name>A0A9D1HER7_9FIRM</name>
<accession>A0A9D1HER7</accession>
<sequence length="299" mass="30345">MKKRIFSLCMVLALCLSLLPVTALAAENAPATLIVGGTDVIGGGYWTTNSTTGELTQSSESESWNVHYDTSNNTLTLKNAVITGKSSDSAQYNTVGIYAYRSSGDVSLKIELQGENTITSDGYGIYVSSNSNGSASLTISGEEDGNLTASGVGGPGIQVLSSSGDAGIEFNAGGDYNGITTMLSVSNNALVDTRDSRIVVSGNNTGTGGLTPTGDGIVFNGNAGTVYGNVTLHENLTIGEGESLTLDDGASLSAGGHNVIVDGGTLDSTLATSLGDSVKYAPTITTTSPLSNGTVGTYY</sequence>